<evidence type="ECO:0000313" key="3">
    <source>
        <dbReference type="Proteomes" id="UP000251314"/>
    </source>
</evidence>
<proteinExistence type="predicted"/>
<sequence length="71" mass="7726">MEQASADEDASSPACNEAADSRATGEAASSDSEWSDTDESPVPSILDDEDYEDYDTHESCEEPEPDLPKHF</sequence>
<keyword evidence="3" id="KW-1185">Reference proteome</keyword>
<feature type="compositionally biased region" description="Acidic residues" evidence="1">
    <location>
        <begin position="1"/>
        <end position="10"/>
    </location>
</feature>
<gene>
    <name evidence="2" type="ORF">PC110_g13114</name>
</gene>
<accession>A0A329S4I0</accession>
<feature type="region of interest" description="Disordered" evidence="1">
    <location>
        <begin position="1"/>
        <end position="71"/>
    </location>
</feature>
<name>A0A329S4I0_9STRA</name>
<reference evidence="2 3" key="1">
    <citation type="submission" date="2018-01" db="EMBL/GenBank/DDBJ databases">
        <title>Draft genome of the strawberry crown rot pathogen Phytophthora cactorum.</title>
        <authorList>
            <person name="Armitage A.D."/>
            <person name="Lysoe E."/>
            <person name="Nellist C.F."/>
            <person name="Harrison R.J."/>
            <person name="Brurberg M.B."/>
        </authorList>
    </citation>
    <scope>NUCLEOTIDE SEQUENCE [LARGE SCALE GENOMIC DNA]</scope>
    <source>
        <strain evidence="2 3">10300</strain>
    </source>
</reference>
<comment type="caution">
    <text evidence="2">The sequence shown here is derived from an EMBL/GenBank/DDBJ whole genome shotgun (WGS) entry which is preliminary data.</text>
</comment>
<dbReference type="Proteomes" id="UP000251314">
    <property type="component" value="Unassembled WGS sequence"/>
</dbReference>
<protein>
    <submittedName>
        <fullName evidence="2">Uncharacterized protein</fullName>
    </submittedName>
</protein>
<feature type="compositionally biased region" description="Basic and acidic residues" evidence="1">
    <location>
        <begin position="54"/>
        <end position="71"/>
    </location>
</feature>
<organism evidence="2 3">
    <name type="scientific">Phytophthora cactorum</name>
    <dbReference type="NCBI Taxonomy" id="29920"/>
    <lineage>
        <taxon>Eukaryota</taxon>
        <taxon>Sar</taxon>
        <taxon>Stramenopiles</taxon>
        <taxon>Oomycota</taxon>
        <taxon>Peronosporomycetes</taxon>
        <taxon>Peronosporales</taxon>
        <taxon>Peronosporaceae</taxon>
        <taxon>Phytophthora</taxon>
    </lineage>
</organism>
<dbReference type="EMBL" id="MJFZ01000365">
    <property type="protein sequence ID" value="RAW30532.1"/>
    <property type="molecule type" value="Genomic_DNA"/>
</dbReference>
<evidence type="ECO:0000256" key="1">
    <source>
        <dbReference type="SAM" id="MobiDB-lite"/>
    </source>
</evidence>
<dbReference type="VEuPathDB" id="FungiDB:PC110_g13114"/>
<dbReference type="AlphaFoldDB" id="A0A329S4I0"/>
<evidence type="ECO:0000313" key="2">
    <source>
        <dbReference type="EMBL" id="RAW30532.1"/>
    </source>
</evidence>